<name>A0ACB5TRW9_CANBO</name>
<proteinExistence type="predicted"/>
<accession>A0ACB5TRW9</accession>
<reference evidence="1" key="1">
    <citation type="submission" date="2023-04" db="EMBL/GenBank/DDBJ databases">
        <title>Candida boidinii NBRC 1967.</title>
        <authorList>
            <person name="Ichikawa N."/>
            <person name="Sato H."/>
            <person name="Tonouchi N."/>
        </authorList>
    </citation>
    <scope>NUCLEOTIDE SEQUENCE</scope>
    <source>
        <strain evidence="1">NBRC 1967</strain>
    </source>
</reference>
<dbReference type="Proteomes" id="UP001165101">
    <property type="component" value="Unassembled WGS sequence"/>
</dbReference>
<evidence type="ECO:0000313" key="1">
    <source>
        <dbReference type="EMBL" id="GME93597.1"/>
    </source>
</evidence>
<protein>
    <submittedName>
        <fullName evidence="1">Unnamed protein product</fullName>
    </submittedName>
</protein>
<evidence type="ECO:0000313" key="2">
    <source>
        <dbReference type="Proteomes" id="UP001165101"/>
    </source>
</evidence>
<gene>
    <name evidence="1" type="ORF">Cboi01_000319700</name>
</gene>
<organism evidence="1 2">
    <name type="scientific">Candida boidinii</name>
    <name type="common">Yeast</name>
    <dbReference type="NCBI Taxonomy" id="5477"/>
    <lineage>
        <taxon>Eukaryota</taxon>
        <taxon>Fungi</taxon>
        <taxon>Dikarya</taxon>
        <taxon>Ascomycota</taxon>
        <taxon>Saccharomycotina</taxon>
        <taxon>Pichiomycetes</taxon>
        <taxon>Pichiales</taxon>
        <taxon>Pichiaceae</taxon>
        <taxon>Ogataea</taxon>
        <taxon>Ogataea/Candida clade</taxon>
    </lineage>
</organism>
<comment type="caution">
    <text evidence="1">The sequence shown here is derived from an EMBL/GenBank/DDBJ whole genome shotgun (WGS) entry which is preliminary data.</text>
</comment>
<keyword evidence="2" id="KW-1185">Reference proteome</keyword>
<dbReference type="EMBL" id="BSXV01001681">
    <property type="protein sequence ID" value="GME93597.1"/>
    <property type="molecule type" value="Genomic_DNA"/>
</dbReference>
<sequence length="395" mass="46429">MNSFDTTQRLSLTDNKVTEITEIEQTSINLSSSSSSSLSSTLSEPELIQNFTNIKNSELIINKNLILNITDYENYKPLPDSDLNNYDKIICTLITNENYLHGLINLNYSLKLVNSKYPLIALYTPNLINNLKFQKKLDSLNIKKLKINYLNPLISKNYEIDTRFNDCWTKLQAFSLFNFKKIILLDSDMIILKNFDELMDLKLSENNKVFAASHACLCNPFKKSHYPKNWHKLNCKHTLDKDNEDNDENEYEYEDLHLCNSGLLVIDPLPEYYELILKALNNEEKTKNYIFPDQDLISDIFKGKWLSLSYIYNCLKTFNLIHKDIWDINEIKIIHYILTPKPWNLLKNDYSNELIDNQIEKGNGNEKTNKKFNDDTETFKYWFDIDNKRLLDKSN</sequence>